<comment type="caution">
    <text evidence="3">The sequence shown here is derived from an EMBL/GenBank/DDBJ whole genome shotgun (WGS) entry which is preliminary data.</text>
</comment>
<dbReference type="EMBL" id="QGKX02000996">
    <property type="protein sequence ID" value="KAF3553752.1"/>
    <property type="molecule type" value="Genomic_DNA"/>
</dbReference>
<proteinExistence type="predicted"/>
<dbReference type="PANTHER" id="PTHR47967">
    <property type="entry name" value="OS07G0603500 PROTEIN-RELATED"/>
    <property type="match status" value="1"/>
</dbReference>
<evidence type="ECO:0000256" key="1">
    <source>
        <dbReference type="ARBA" id="ARBA00022670"/>
    </source>
</evidence>
<dbReference type="GO" id="GO:0006508">
    <property type="term" value="P:proteolysis"/>
    <property type="evidence" value="ECO:0007669"/>
    <property type="project" value="UniProtKB-KW"/>
</dbReference>
<sequence length="221" mass="24574">MHFSAGADLVLDKNNTYMADGEAICLMIMCSPMTPIAEAALFGNRAQNNFLVGYDRSSLQVSFKPTDCGVTEDKKPRDSTSAASFSQFNINPMTPVAEAALFGNRAQNNFLVGYDRSSLQVSFKPTDCGVTEDKKPRDSTSAASFSQFNINSHNDFPCETILNPISSLCYHKSRPHNAPHNLNLPSRFFATYHFPNNKLNIYCKLDLLTFLNRTLKHTTVL</sequence>
<dbReference type="InterPro" id="IPR021109">
    <property type="entry name" value="Peptidase_aspartic_dom_sf"/>
</dbReference>
<protein>
    <recommendedName>
        <fullName evidence="5">Peptidase A1 domain-containing protein</fullName>
    </recommendedName>
</protein>
<reference evidence="3" key="1">
    <citation type="submission" date="2019-12" db="EMBL/GenBank/DDBJ databases">
        <title>Genome sequencing and annotation of Brassica cretica.</title>
        <authorList>
            <person name="Studholme D.J."/>
            <person name="Sarris P."/>
        </authorList>
    </citation>
    <scope>NUCLEOTIDE SEQUENCE</scope>
    <source>
        <strain evidence="3">PFS-109/04</strain>
        <tissue evidence="3">Leaf</tissue>
    </source>
</reference>
<dbReference type="InterPro" id="IPR051708">
    <property type="entry name" value="Plant_Aspart_Prot_A1"/>
</dbReference>
<keyword evidence="2" id="KW-0378">Hydrolase</keyword>
<accession>A0A8S9QI35</accession>
<evidence type="ECO:0008006" key="5">
    <source>
        <dbReference type="Google" id="ProtNLM"/>
    </source>
</evidence>
<dbReference type="Gene3D" id="2.40.70.10">
    <property type="entry name" value="Acid Proteases"/>
    <property type="match status" value="1"/>
</dbReference>
<dbReference type="AlphaFoldDB" id="A0A8S9QI35"/>
<dbReference type="Proteomes" id="UP000712600">
    <property type="component" value="Unassembled WGS sequence"/>
</dbReference>
<evidence type="ECO:0000256" key="2">
    <source>
        <dbReference type="ARBA" id="ARBA00022801"/>
    </source>
</evidence>
<dbReference type="SUPFAM" id="SSF50630">
    <property type="entry name" value="Acid proteases"/>
    <property type="match status" value="1"/>
</dbReference>
<name>A0A8S9QI35_BRACR</name>
<dbReference type="GO" id="GO:0005576">
    <property type="term" value="C:extracellular region"/>
    <property type="evidence" value="ECO:0007669"/>
    <property type="project" value="TreeGrafter"/>
</dbReference>
<evidence type="ECO:0000313" key="4">
    <source>
        <dbReference type="Proteomes" id="UP000712600"/>
    </source>
</evidence>
<dbReference type="GO" id="GO:0008233">
    <property type="term" value="F:peptidase activity"/>
    <property type="evidence" value="ECO:0007669"/>
    <property type="project" value="UniProtKB-KW"/>
</dbReference>
<evidence type="ECO:0000313" key="3">
    <source>
        <dbReference type="EMBL" id="KAF3553752.1"/>
    </source>
</evidence>
<keyword evidence="1" id="KW-0645">Protease</keyword>
<gene>
    <name evidence="3" type="ORF">F2Q69_00016827</name>
</gene>
<organism evidence="3 4">
    <name type="scientific">Brassica cretica</name>
    <name type="common">Mustard</name>
    <dbReference type="NCBI Taxonomy" id="69181"/>
    <lineage>
        <taxon>Eukaryota</taxon>
        <taxon>Viridiplantae</taxon>
        <taxon>Streptophyta</taxon>
        <taxon>Embryophyta</taxon>
        <taxon>Tracheophyta</taxon>
        <taxon>Spermatophyta</taxon>
        <taxon>Magnoliopsida</taxon>
        <taxon>eudicotyledons</taxon>
        <taxon>Gunneridae</taxon>
        <taxon>Pentapetalae</taxon>
        <taxon>rosids</taxon>
        <taxon>malvids</taxon>
        <taxon>Brassicales</taxon>
        <taxon>Brassicaceae</taxon>
        <taxon>Brassiceae</taxon>
        <taxon>Brassica</taxon>
    </lineage>
</organism>
<dbReference type="PANTHER" id="PTHR47967:SF34">
    <property type="entry name" value="GENOME ASSEMBLY, CHROMOSOME: A04"/>
    <property type="match status" value="1"/>
</dbReference>